<evidence type="ECO:0000313" key="1">
    <source>
        <dbReference type="EMBL" id="KAJ0047533.1"/>
    </source>
</evidence>
<gene>
    <name evidence="1" type="ORF">Pint_16318</name>
</gene>
<organism evidence="1 2">
    <name type="scientific">Pistacia integerrima</name>
    <dbReference type="NCBI Taxonomy" id="434235"/>
    <lineage>
        <taxon>Eukaryota</taxon>
        <taxon>Viridiplantae</taxon>
        <taxon>Streptophyta</taxon>
        <taxon>Embryophyta</taxon>
        <taxon>Tracheophyta</taxon>
        <taxon>Spermatophyta</taxon>
        <taxon>Magnoliopsida</taxon>
        <taxon>eudicotyledons</taxon>
        <taxon>Gunneridae</taxon>
        <taxon>Pentapetalae</taxon>
        <taxon>rosids</taxon>
        <taxon>malvids</taxon>
        <taxon>Sapindales</taxon>
        <taxon>Anacardiaceae</taxon>
        <taxon>Pistacia</taxon>
    </lineage>
</organism>
<comment type="caution">
    <text evidence="1">The sequence shown here is derived from an EMBL/GenBank/DDBJ whole genome shotgun (WGS) entry which is preliminary data.</text>
</comment>
<evidence type="ECO:0000313" key="2">
    <source>
        <dbReference type="Proteomes" id="UP001163603"/>
    </source>
</evidence>
<keyword evidence="2" id="KW-1185">Reference proteome</keyword>
<dbReference type="EMBL" id="CM047737">
    <property type="protein sequence ID" value="KAJ0047533.1"/>
    <property type="molecule type" value="Genomic_DNA"/>
</dbReference>
<dbReference type="Proteomes" id="UP001163603">
    <property type="component" value="Chromosome 2"/>
</dbReference>
<protein>
    <submittedName>
        <fullName evidence="1">Uncharacterized protein</fullName>
    </submittedName>
</protein>
<accession>A0ACC0Z8S1</accession>
<proteinExistence type="predicted"/>
<reference evidence="2" key="1">
    <citation type="journal article" date="2023" name="G3 (Bethesda)">
        <title>Genome assembly and association tests identify interacting loci associated with vigor, precocity, and sex in interspecific pistachio rootstocks.</title>
        <authorList>
            <person name="Palmer W."/>
            <person name="Jacygrad E."/>
            <person name="Sagayaradj S."/>
            <person name="Cavanaugh K."/>
            <person name="Han R."/>
            <person name="Bertier L."/>
            <person name="Beede B."/>
            <person name="Kafkas S."/>
            <person name="Golino D."/>
            <person name="Preece J."/>
            <person name="Michelmore R."/>
        </authorList>
    </citation>
    <scope>NUCLEOTIDE SEQUENCE [LARGE SCALE GENOMIC DNA]</scope>
</reference>
<name>A0ACC0Z8S1_9ROSI</name>
<sequence>MAPLRFICFLLVLVLVYVRDSTAQTHQDMKKSVAAHGRELEAAGRSSTNVEKDDGVPGVAVLGGRKRMLKRGLAKEEVLNREDSISGAAHSVGNCNRRRKGILNVECKLRKRGKDYALNMNSELLQNQQDERSVVKAKLLNSASLENSWMKSVDLTSTSRLAGSPENSEKRELQDSGDTLRNVQSQKLLDAADDEIVKLMSKDYQGHTPSRPPIHNNQPLNEEHVIP</sequence>